<sequence>STNSPQVTTAKITTPNYIVPDINCMFIGDALYLGDPSSDTTKQATYTKQRDLIASVAAQLFNMTANNTNNHFGSLSQFFGYSEVGFTFYPDTQPFFNYDDFLDALITNNYWDSDTDDISADVNGTDLNGVSKISRAIFEKQIGVGIGTKAHTKYNNIGAMIWVGYTQVGSWWQWIDGSEPKNLGVPEAAVIRLVDGKWAAADKQAIFNYICSEPLGQTTKSTSRTQAPTTTAQIPDINCMFIGDALYLGDPSPDRTKQATYTKQRDLISNVAAQLFNLTKNTSNSFGGLSQFFGYREATFRFYPGTPPYFDYDDFLDDLTANNYWDDTTDYDSADINGTDLNGVSKISRAIFEKQIGVSIGNTDFSSVIPNSIKISNSFNDVDAAKVVNAILSAF</sequence>
<dbReference type="EMBL" id="LIAE01010677">
    <property type="protein sequence ID" value="PAV56860.1"/>
    <property type="molecule type" value="Genomic_DNA"/>
</dbReference>
<evidence type="ECO:0000313" key="2">
    <source>
        <dbReference type="Proteomes" id="UP000218231"/>
    </source>
</evidence>
<dbReference type="Proteomes" id="UP000218231">
    <property type="component" value="Unassembled WGS sequence"/>
</dbReference>
<dbReference type="OrthoDB" id="5773937at2759"/>
<keyword evidence="2" id="KW-1185">Reference proteome</keyword>
<reference evidence="1 2" key="1">
    <citation type="journal article" date="2017" name="Curr. Biol.">
        <title>Genome architecture and evolution of a unichromosomal asexual nematode.</title>
        <authorList>
            <person name="Fradin H."/>
            <person name="Zegar C."/>
            <person name="Gutwein M."/>
            <person name="Lucas J."/>
            <person name="Kovtun M."/>
            <person name="Corcoran D."/>
            <person name="Baugh L.R."/>
            <person name="Kiontke K."/>
            <person name="Gunsalus K."/>
            <person name="Fitch D.H."/>
            <person name="Piano F."/>
        </authorList>
    </citation>
    <scope>NUCLEOTIDE SEQUENCE [LARGE SCALE GENOMIC DNA]</scope>
    <source>
        <strain evidence="1">PF1309</strain>
    </source>
</reference>
<protein>
    <recommendedName>
        <fullName evidence="3">C-type lectin domain-containing protein</fullName>
    </recommendedName>
</protein>
<evidence type="ECO:0008006" key="3">
    <source>
        <dbReference type="Google" id="ProtNLM"/>
    </source>
</evidence>
<dbReference type="SUPFAM" id="SSF56436">
    <property type="entry name" value="C-type lectin-like"/>
    <property type="match status" value="1"/>
</dbReference>
<gene>
    <name evidence="1" type="ORF">WR25_06780</name>
</gene>
<dbReference type="InterPro" id="IPR016187">
    <property type="entry name" value="CTDL_fold"/>
</dbReference>
<accession>A0A2A2J4Z7</accession>
<organism evidence="1 2">
    <name type="scientific">Diploscapter pachys</name>
    <dbReference type="NCBI Taxonomy" id="2018661"/>
    <lineage>
        <taxon>Eukaryota</taxon>
        <taxon>Metazoa</taxon>
        <taxon>Ecdysozoa</taxon>
        <taxon>Nematoda</taxon>
        <taxon>Chromadorea</taxon>
        <taxon>Rhabditida</taxon>
        <taxon>Rhabditina</taxon>
        <taxon>Rhabditomorpha</taxon>
        <taxon>Rhabditoidea</taxon>
        <taxon>Rhabditidae</taxon>
        <taxon>Diploscapter</taxon>
    </lineage>
</organism>
<proteinExistence type="predicted"/>
<comment type="caution">
    <text evidence="1">The sequence shown here is derived from an EMBL/GenBank/DDBJ whole genome shotgun (WGS) entry which is preliminary data.</text>
</comment>
<dbReference type="AlphaFoldDB" id="A0A2A2J4Z7"/>
<dbReference type="STRING" id="2018661.A0A2A2J4Z7"/>
<feature type="non-terminal residue" evidence="1">
    <location>
        <position position="1"/>
    </location>
</feature>
<evidence type="ECO:0000313" key="1">
    <source>
        <dbReference type="EMBL" id="PAV56860.1"/>
    </source>
</evidence>
<name>A0A2A2J4Z7_9BILA</name>